<evidence type="ECO:0000313" key="7">
    <source>
        <dbReference type="Proteomes" id="UP000184501"/>
    </source>
</evidence>
<organism evidence="5">
    <name type="scientific">Streptoalloteichus hindustanus</name>
    <dbReference type="NCBI Taxonomy" id="2017"/>
    <lineage>
        <taxon>Bacteria</taxon>
        <taxon>Bacillati</taxon>
        <taxon>Actinomycetota</taxon>
        <taxon>Actinomycetes</taxon>
        <taxon>Pseudonocardiales</taxon>
        <taxon>Pseudonocardiaceae</taxon>
        <taxon>Streptoalloteichus</taxon>
    </lineage>
</organism>
<evidence type="ECO:0000256" key="2">
    <source>
        <dbReference type="ARBA" id="ARBA00023002"/>
    </source>
</evidence>
<dbReference type="Proteomes" id="UP000184501">
    <property type="component" value="Unassembled WGS sequence"/>
</dbReference>
<dbReference type="EMBL" id="AJ875019">
    <property type="protein sequence ID" value="CAI47656.1"/>
    <property type="molecule type" value="Genomic_DNA"/>
</dbReference>
<keyword evidence="7" id="KW-1185">Reference proteome</keyword>
<dbReference type="GO" id="GO:0005737">
    <property type="term" value="C:cytoplasm"/>
    <property type="evidence" value="ECO:0007669"/>
    <property type="project" value="TreeGrafter"/>
</dbReference>
<dbReference type="AlphaFoldDB" id="Q2MEW8"/>
<sequence length="248" mass="25429">MTAAGPRRVLVTGASRGLGLRAAEALADRGWSVVLGCRRVGDVGPVLARARGRGAPVSAVALDVTDPGSVAAAVAAVAELGGPLHALVNNAGVFRHEEEEFQDLRPGDALDLLLTNACGPLLVTRAFLPLLRAAGGAAVVNVTSRDADEDTFDGLFTGYRMAKAALNAMTRNLAIALRPDRIVVNAVDPGWIPTDMGGPEAPDSLDAAVAAVAGAVELAGGDRTGRLLRAQRPPGSPGRRRADGATRR</sequence>
<evidence type="ECO:0000256" key="3">
    <source>
        <dbReference type="RuleBase" id="RU000363"/>
    </source>
</evidence>
<dbReference type="STRING" id="2017.SAMN05444320_108248"/>
<evidence type="ECO:0000313" key="5">
    <source>
        <dbReference type="EMBL" id="CAI47656.1"/>
    </source>
</evidence>
<dbReference type="PRINTS" id="PR00081">
    <property type="entry name" value="GDHRDH"/>
</dbReference>
<name>Q2MEW8_STRHI</name>
<reference evidence="5" key="1">
    <citation type="submission" date="2005-01" db="EMBL/GenBank/DDBJ databases">
        <title>Comparison of the "mixed" gene clusters for the biosynthesis of the aminoglycoside antibiotics apramycin (Streptoalloteichus hindustanus DSM 44523 and Streptomyces tenebrarius DSM 40477)and hygromycin B (Streptomyces hygroscopicus subsp. hygroscopicus DSM 40578), which contain genes related to both the biosynthesis of other aminoglycosides and cell-wall sugars.</title>
        <authorList>
            <person name="Aboshanab K.M."/>
            <person name="Schmidt-Beissner H."/>
            <person name="Wehmeier U.F."/>
            <person name="Welzel K."/>
            <person name="Vente A."/>
            <person name="Piepersberg W."/>
        </authorList>
    </citation>
    <scope>NUCLEOTIDE SEQUENCE</scope>
    <source>
        <strain evidence="5">Type strain:DSM 44523</strain>
    </source>
</reference>
<dbReference type="PRINTS" id="PR00080">
    <property type="entry name" value="SDRFAMILY"/>
</dbReference>
<dbReference type="Gene3D" id="3.40.50.720">
    <property type="entry name" value="NAD(P)-binding Rossmann-like Domain"/>
    <property type="match status" value="1"/>
</dbReference>
<keyword evidence="1" id="KW-0521">NADP</keyword>
<evidence type="ECO:0000313" key="6">
    <source>
        <dbReference type="EMBL" id="SHG38869.1"/>
    </source>
</evidence>
<evidence type="ECO:0000256" key="1">
    <source>
        <dbReference type="ARBA" id="ARBA00022857"/>
    </source>
</evidence>
<dbReference type="InterPro" id="IPR002347">
    <property type="entry name" value="SDR_fam"/>
</dbReference>
<dbReference type="Pfam" id="PF00106">
    <property type="entry name" value="adh_short"/>
    <property type="match status" value="1"/>
</dbReference>
<dbReference type="PANTHER" id="PTHR43544:SF7">
    <property type="entry name" value="NADB-LER2"/>
    <property type="match status" value="1"/>
</dbReference>
<gene>
    <name evidence="5" type="primary">aprD3</name>
    <name evidence="6" type="ORF">SAMN05444320_108248</name>
    <name evidence="5" type="ORF">ShinN01.21c</name>
</gene>
<accession>Q2MEW8</accession>
<dbReference type="GO" id="GO:0016491">
    <property type="term" value="F:oxidoreductase activity"/>
    <property type="evidence" value="ECO:0007669"/>
    <property type="project" value="UniProtKB-KW"/>
</dbReference>
<comment type="similarity">
    <text evidence="3">Belongs to the short-chain dehydrogenases/reductases (SDR) family.</text>
</comment>
<dbReference type="InterPro" id="IPR036291">
    <property type="entry name" value="NAD(P)-bd_dom_sf"/>
</dbReference>
<dbReference type="EMBL" id="FQVN01000008">
    <property type="protein sequence ID" value="SHG38869.1"/>
    <property type="molecule type" value="Genomic_DNA"/>
</dbReference>
<dbReference type="SUPFAM" id="SSF51735">
    <property type="entry name" value="NAD(P)-binding Rossmann-fold domains"/>
    <property type="match status" value="1"/>
</dbReference>
<evidence type="ECO:0000256" key="4">
    <source>
        <dbReference type="SAM" id="MobiDB-lite"/>
    </source>
</evidence>
<dbReference type="PANTHER" id="PTHR43544">
    <property type="entry name" value="SHORT-CHAIN DEHYDROGENASE/REDUCTASE"/>
    <property type="match status" value="1"/>
</dbReference>
<dbReference type="InterPro" id="IPR051468">
    <property type="entry name" value="Fungal_SecMetab_SDRs"/>
</dbReference>
<proteinExistence type="inferred from homology"/>
<keyword evidence="2" id="KW-0560">Oxidoreductase</keyword>
<feature type="region of interest" description="Disordered" evidence="4">
    <location>
        <begin position="223"/>
        <end position="248"/>
    </location>
</feature>
<reference evidence="6 7" key="2">
    <citation type="submission" date="2016-11" db="EMBL/GenBank/DDBJ databases">
        <authorList>
            <person name="Jaros S."/>
            <person name="Januszkiewicz K."/>
            <person name="Wedrychowicz H."/>
        </authorList>
    </citation>
    <scope>NUCLEOTIDE SEQUENCE [LARGE SCALE GENOMIC DNA]</scope>
    <source>
        <strain evidence="6 7">DSM 44523</strain>
    </source>
</reference>
<protein>
    <submittedName>
        <fullName evidence="6">NAD(P)-dependent dehydrogenase, short-chain alcohol dehydrogenase family</fullName>
    </submittedName>
    <submittedName>
        <fullName evidence="5">Putative tobramycin/apramycin oxidoreductase 3</fullName>
    </submittedName>
</protein>